<gene>
    <name evidence="1" type="ORF">SAMN02745150_01183</name>
</gene>
<reference evidence="2" key="1">
    <citation type="submission" date="2016-10" db="EMBL/GenBank/DDBJ databases">
        <authorList>
            <person name="Varghese N."/>
            <person name="Submissions S."/>
        </authorList>
    </citation>
    <scope>NUCLEOTIDE SEQUENCE [LARGE SCALE GENOMIC DNA]</scope>
    <source>
        <strain evidence="2">ATCC 43811</strain>
    </source>
</reference>
<dbReference type="RefSeq" id="WP_092319619.1">
    <property type="nucleotide sequence ID" value="NZ_FOKY01000015.1"/>
</dbReference>
<dbReference type="STRING" id="34097.SAMN02745150_01183"/>
<dbReference type="EMBL" id="FOKY01000015">
    <property type="protein sequence ID" value="SFB88415.1"/>
    <property type="molecule type" value="Genomic_DNA"/>
</dbReference>
<organism evidence="1 2">
    <name type="scientific">Brevinema andersonii</name>
    <dbReference type="NCBI Taxonomy" id="34097"/>
    <lineage>
        <taxon>Bacteria</taxon>
        <taxon>Pseudomonadati</taxon>
        <taxon>Spirochaetota</taxon>
        <taxon>Spirochaetia</taxon>
        <taxon>Brevinematales</taxon>
        <taxon>Brevinemataceae</taxon>
        <taxon>Brevinema</taxon>
    </lineage>
</organism>
<accession>A0A1I1EMU2</accession>
<evidence type="ECO:0000313" key="2">
    <source>
        <dbReference type="Proteomes" id="UP000240042"/>
    </source>
</evidence>
<protein>
    <submittedName>
        <fullName evidence="1">Uncharacterized protein</fullName>
    </submittedName>
</protein>
<dbReference type="Proteomes" id="UP000240042">
    <property type="component" value="Unassembled WGS sequence"/>
</dbReference>
<name>A0A1I1EMU2_BREAD</name>
<dbReference type="OrthoDB" id="2604320at2"/>
<sequence>MSIMVNGKQWDWGDITITLAPYTPMIFSAQSISYEETLEAEAVYGKGRMPIGYAKGNWSASGKLSILKTEFEVLALAIPSGILNLDPRNVLINVLYANAFDSIIPATTETLQGIRFTKISDNASQNDKGLSVELEFLILENILRNGKAARGKTLLS</sequence>
<keyword evidence="2" id="KW-1185">Reference proteome</keyword>
<evidence type="ECO:0000313" key="1">
    <source>
        <dbReference type="EMBL" id="SFB88415.1"/>
    </source>
</evidence>
<proteinExistence type="predicted"/>
<dbReference type="AlphaFoldDB" id="A0A1I1EMU2"/>